<accession>A0A2P5W005</accession>
<evidence type="ECO:0000313" key="2">
    <source>
        <dbReference type="Proteomes" id="UP000239757"/>
    </source>
</evidence>
<dbReference type="EMBL" id="KZ669871">
    <property type="protein sequence ID" value="PPR84419.1"/>
    <property type="molecule type" value="Genomic_DNA"/>
</dbReference>
<reference evidence="1 2" key="1">
    <citation type="submission" date="2015-01" db="EMBL/GenBank/DDBJ databases">
        <title>Genome of allotetraploid Gossypium barbadense reveals genomic plasticity and fiber elongation in cotton evolution.</title>
        <authorList>
            <person name="Chen X."/>
            <person name="Liu X."/>
            <person name="Zhao B."/>
            <person name="Zheng H."/>
            <person name="Hu Y."/>
            <person name="Lu G."/>
            <person name="Yang C."/>
            <person name="Chen J."/>
            <person name="Shan C."/>
            <person name="Zhang L."/>
            <person name="Zhou Y."/>
            <person name="Wang L."/>
            <person name="Guo W."/>
            <person name="Bai Y."/>
            <person name="Ruan J."/>
            <person name="Shangguan X."/>
            <person name="Mao Y."/>
            <person name="Jiang J."/>
            <person name="Zhu Y."/>
            <person name="Lei J."/>
            <person name="Kang H."/>
            <person name="Chen S."/>
            <person name="He X."/>
            <person name="Wang R."/>
            <person name="Wang Y."/>
            <person name="Chen J."/>
            <person name="Wang L."/>
            <person name="Yu S."/>
            <person name="Wang B."/>
            <person name="Wei J."/>
            <person name="Song S."/>
            <person name="Lu X."/>
            <person name="Gao Z."/>
            <person name="Gu W."/>
            <person name="Deng X."/>
            <person name="Ma D."/>
            <person name="Wang S."/>
            <person name="Liang W."/>
            <person name="Fang L."/>
            <person name="Cai C."/>
            <person name="Zhu X."/>
            <person name="Zhou B."/>
            <person name="Zhang Y."/>
            <person name="Chen Z."/>
            <person name="Xu S."/>
            <person name="Zhu R."/>
            <person name="Wang S."/>
            <person name="Zhang T."/>
            <person name="Zhao G."/>
        </authorList>
    </citation>
    <scope>NUCLEOTIDE SEQUENCE [LARGE SCALE GENOMIC DNA]</scope>
    <source>
        <strain evidence="2">cv. Xinhai21</strain>
        <tissue evidence="1">Leaf</tissue>
    </source>
</reference>
<dbReference type="Proteomes" id="UP000239757">
    <property type="component" value="Unassembled WGS sequence"/>
</dbReference>
<protein>
    <submittedName>
        <fullName evidence="1">Uncharacterized protein</fullName>
    </submittedName>
</protein>
<organism evidence="1 2">
    <name type="scientific">Gossypium barbadense</name>
    <name type="common">Sea Island cotton</name>
    <name type="synonym">Hibiscus barbadensis</name>
    <dbReference type="NCBI Taxonomy" id="3634"/>
    <lineage>
        <taxon>Eukaryota</taxon>
        <taxon>Viridiplantae</taxon>
        <taxon>Streptophyta</taxon>
        <taxon>Embryophyta</taxon>
        <taxon>Tracheophyta</taxon>
        <taxon>Spermatophyta</taxon>
        <taxon>Magnoliopsida</taxon>
        <taxon>eudicotyledons</taxon>
        <taxon>Gunneridae</taxon>
        <taxon>Pentapetalae</taxon>
        <taxon>rosids</taxon>
        <taxon>malvids</taxon>
        <taxon>Malvales</taxon>
        <taxon>Malvaceae</taxon>
        <taxon>Malvoideae</taxon>
        <taxon>Gossypium</taxon>
    </lineage>
</organism>
<dbReference type="AlphaFoldDB" id="A0A2P5W005"/>
<sequence>MSTNSGGMHLRGNTREKPNLFLARRLKTNGVPFYPNSVALPVEFKRKSAVDLCPNGSTFRKPATPEEPKSGYIVKNGVFRWRISDIESYLDREQSGLKIWSPTGANSKMKYRTVAYNSSQAYSSGHLTDCAAKRYLSRGKNPTLLLNRCRSCVVHAACDRFPESGFGLPVQGEIGWWFFVGVNGVESAAALFTKRKRKLCTVIRYTSDYDRSDLPRLYRRLRGQFQ</sequence>
<gene>
    <name evidence="1" type="ORF">GOBAR_AA36293</name>
</gene>
<proteinExistence type="predicted"/>
<evidence type="ECO:0000313" key="1">
    <source>
        <dbReference type="EMBL" id="PPR84419.1"/>
    </source>
</evidence>
<name>A0A2P5W005_GOSBA</name>